<protein>
    <submittedName>
        <fullName evidence="1">Uncharacterized protein</fullName>
    </submittedName>
</protein>
<name>A0A177K4W5_SPHYA</name>
<proteinExistence type="predicted"/>
<evidence type="ECO:0000313" key="1">
    <source>
        <dbReference type="EMBL" id="OAH47611.1"/>
    </source>
</evidence>
<evidence type="ECO:0000313" key="2">
    <source>
        <dbReference type="Proteomes" id="UP000077262"/>
    </source>
</evidence>
<dbReference type="Proteomes" id="UP000077262">
    <property type="component" value="Unassembled WGS sequence"/>
</dbReference>
<gene>
    <name evidence="1" type="ORF">AX777_25855</name>
</gene>
<accession>A0A177K4W5</accession>
<dbReference type="EMBL" id="LSTR01000010">
    <property type="protein sequence ID" value="OAH47611.1"/>
    <property type="molecule type" value="Genomic_DNA"/>
</dbReference>
<organism evidence="1 2">
    <name type="scientific">Sphingobium yanoikuyae</name>
    <name type="common">Sphingomonas yanoikuyae</name>
    <dbReference type="NCBI Taxonomy" id="13690"/>
    <lineage>
        <taxon>Bacteria</taxon>
        <taxon>Pseudomonadati</taxon>
        <taxon>Pseudomonadota</taxon>
        <taxon>Alphaproteobacteria</taxon>
        <taxon>Sphingomonadales</taxon>
        <taxon>Sphingomonadaceae</taxon>
        <taxon>Sphingobium</taxon>
    </lineage>
</organism>
<dbReference type="AlphaFoldDB" id="A0A177K4W5"/>
<comment type="caution">
    <text evidence="1">The sequence shown here is derived from an EMBL/GenBank/DDBJ whole genome shotgun (WGS) entry which is preliminary data.</text>
</comment>
<sequence length="60" mass="7038">MIKTKMLNHALEQMRFRLSKRETVTDQLFAQTLELELDAAKRHCKCDTDRLVIGRRPPAL</sequence>
<reference evidence="1 2" key="1">
    <citation type="submission" date="2016-02" db="EMBL/GenBank/DDBJ databases">
        <authorList>
            <person name="Wen L."/>
            <person name="He K."/>
            <person name="Yang H."/>
        </authorList>
    </citation>
    <scope>NUCLEOTIDE SEQUENCE [LARGE SCALE GENOMIC DNA]</scope>
    <source>
        <strain evidence="1 2">CD09_2</strain>
    </source>
</reference>